<dbReference type="PROSITE" id="PS50943">
    <property type="entry name" value="HTH_CROC1"/>
    <property type="match status" value="1"/>
</dbReference>
<dbReference type="InterPro" id="IPR000843">
    <property type="entry name" value="HTH_LacI"/>
</dbReference>
<dbReference type="KEGG" id="nia:A8C56_07645"/>
<keyword evidence="1" id="KW-0805">Transcription regulation</keyword>
<dbReference type="PANTHER" id="PTHR30146">
    <property type="entry name" value="LACI-RELATED TRANSCRIPTIONAL REPRESSOR"/>
    <property type="match status" value="1"/>
</dbReference>
<dbReference type="PROSITE" id="PS50932">
    <property type="entry name" value="HTH_LACI_2"/>
    <property type="match status" value="1"/>
</dbReference>
<accession>A0A1A9I7W9</accession>
<protein>
    <submittedName>
        <fullName evidence="6">Uncharacterized protein</fullName>
    </submittedName>
</protein>
<dbReference type="InterPro" id="IPR001387">
    <property type="entry name" value="Cro/C1-type_HTH"/>
</dbReference>
<dbReference type="STRING" id="1176587.A8C56_07645"/>
<evidence type="ECO:0000259" key="4">
    <source>
        <dbReference type="PROSITE" id="PS50932"/>
    </source>
</evidence>
<dbReference type="GO" id="GO:0000976">
    <property type="term" value="F:transcription cis-regulatory region binding"/>
    <property type="evidence" value="ECO:0007669"/>
    <property type="project" value="TreeGrafter"/>
</dbReference>
<dbReference type="SMART" id="SM00354">
    <property type="entry name" value="HTH_LACI"/>
    <property type="match status" value="1"/>
</dbReference>
<dbReference type="Gene3D" id="1.10.260.40">
    <property type="entry name" value="lambda repressor-like DNA-binding domains"/>
    <property type="match status" value="1"/>
</dbReference>
<dbReference type="CDD" id="cd06267">
    <property type="entry name" value="PBP1_LacI_sugar_binding-like"/>
    <property type="match status" value="1"/>
</dbReference>
<dbReference type="InterPro" id="IPR028082">
    <property type="entry name" value="Peripla_BP_I"/>
</dbReference>
<evidence type="ECO:0000313" key="7">
    <source>
        <dbReference type="Proteomes" id="UP000077667"/>
    </source>
</evidence>
<evidence type="ECO:0000256" key="1">
    <source>
        <dbReference type="ARBA" id="ARBA00023015"/>
    </source>
</evidence>
<dbReference type="Pfam" id="PF00356">
    <property type="entry name" value="LacI"/>
    <property type="match status" value="1"/>
</dbReference>
<gene>
    <name evidence="6" type="ORF">A8C56_07645</name>
</gene>
<dbReference type="CDD" id="cd01392">
    <property type="entry name" value="HTH_LacI"/>
    <property type="match status" value="1"/>
</dbReference>
<organism evidence="6 7">
    <name type="scientific">Niabella ginsenosidivorans</name>
    <dbReference type="NCBI Taxonomy" id="1176587"/>
    <lineage>
        <taxon>Bacteria</taxon>
        <taxon>Pseudomonadati</taxon>
        <taxon>Bacteroidota</taxon>
        <taxon>Chitinophagia</taxon>
        <taxon>Chitinophagales</taxon>
        <taxon>Chitinophagaceae</taxon>
        <taxon>Niabella</taxon>
    </lineage>
</organism>
<feature type="domain" description="HTH cro/C1-type" evidence="5">
    <location>
        <begin position="2"/>
        <end position="36"/>
    </location>
</feature>
<dbReference type="GO" id="GO:0003700">
    <property type="term" value="F:DNA-binding transcription factor activity"/>
    <property type="evidence" value="ECO:0007669"/>
    <property type="project" value="TreeGrafter"/>
</dbReference>
<dbReference type="Pfam" id="PF00532">
    <property type="entry name" value="Peripla_BP_1"/>
    <property type="match status" value="1"/>
</dbReference>
<proteinExistence type="predicted"/>
<evidence type="ECO:0000313" key="6">
    <source>
        <dbReference type="EMBL" id="ANH83777.1"/>
    </source>
</evidence>
<dbReference type="Gene3D" id="3.40.50.2300">
    <property type="match status" value="2"/>
</dbReference>
<keyword evidence="2" id="KW-0238">DNA-binding</keyword>
<dbReference type="InterPro" id="IPR010982">
    <property type="entry name" value="Lambda_DNA-bd_dom_sf"/>
</dbReference>
<dbReference type="PANTHER" id="PTHR30146:SF109">
    <property type="entry name" value="HTH-TYPE TRANSCRIPTIONAL REGULATOR GALS"/>
    <property type="match status" value="1"/>
</dbReference>
<feature type="domain" description="HTH lacI-type" evidence="4">
    <location>
        <begin position="6"/>
        <end position="60"/>
    </location>
</feature>
<reference evidence="6 7" key="1">
    <citation type="submission" date="2016-05" db="EMBL/GenBank/DDBJ databases">
        <title>Niabella ginsenosidivorans BS26 whole genome sequencing.</title>
        <authorList>
            <person name="Im W.T."/>
            <person name="Siddiqi M.Z."/>
        </authorList>
    </citation>
    <scope>NUCLEOTIDE SEQUENCE [LARGE SCALE GENOMIC DNA]</scope>
    <source>
        <strain evidence="6 7">BS26</strain>
    </source>
</reference>
<keyword evidence="7" id="KW-1185">Reference proteome</keyword>
<keyword evidence="3" id="KW-0804">Transcription</keyword>
<evidence type="ECO:0000259" key="5">
    <source>
        <dbReference type="PROSITE" id="PS50943"/>
    </source>
</evidence>
<name>A0A1A9I7W9_9BACT</name>
<dbReference type="EMBL" id="CP015772">
    <property type="protein sequence ID" value="ANH83777.1"/>
    <property type="molecule type" value="Genomic_DNA"/>
</dbReference>
<dbReference type="SUPFAM" id="SSF53822">
    <property type="entry name" value="Periplasmic binding protein-like I"/>
    <property type="match status" value="1"/>
</dbReference>
<evidence type="ECO:0000256" key="3">
    <source>
        <dbReference type="ARBA" id="ARBA00023163"/>
    </source>
</evidence>
<sequence length="342" mass="37930">MKNHQITIIDIARELGISKSTVSRALTNSTNISPETREAVLKKAKELDYQPNMLALGLIRNESRTLGVVIPDIQKPFFAAIVSGIQHTVSRIGYRIVIAQSDESPEVEKENIKALMLSRVDGFIVCHTRDTKDFEHIKLLHGKGYPLVSFARICPELPIPKVVEDDFNGLYTTTQHLIEQGKKRIALLAGPRQLLASKLRVNGYKVALQQHGIPFDKELVAHTKFLHDQVAAALERWLSLKNPPDGICTVYDAGAVKLVELLKQKGIKVPDEIAVAGFGDDPAASIIEPGLTSYAQKPYEIGVVAGRYMLDLLNKKYPVHHSDMTICKGTLVVRKSTCSRLR</sequence>
<dbReference type="InterPro" id="IPR001761">
    <property type="entry name" value="Peripla_BP/Lac1_sug-bd_dom"/>
</dbReference>
<dbReference type="Proteomes" id="UP000077667">
    <property type="component" value="Chromosome"/>
</dbReference>
<dbReference type="AlphaFoldDB" id="A0A1A9I7W9"/>
<dbReference type="SUPFAM" id="SSF47413">
    <property type="entry name" value="lambda repressor-like DNA-binding domains"/>
    <property type="match status" value="1"/>
</dbReference>
<evidence type="ECO:0000256" key="2">
    <source>
        <dbReference type="ARBA" id="ARBA00023125"/>
    </source>
</evidence>